<feature type="compositionally biased region" description="Basic and acidic residues" evidence="2">
    <location>
        <begin position="1"/>
        <end position="15"/>
    </location>
</feature>
<sequence>LTDSNKENTFRDTIARRNAARQEAAVADKTRPDAQRASRRGDGHEPRLPPPFETVELEPVQPPAPRGLAATKAEQLQREQAQRIAERSRWFESANPNDCPARPGAGWATPPLQAGEPLGKDLEVKWQELERIPLRDHRQVPIACLRPSNSSLSDCGTSWATERLKKEISSLNTQLEGARRELESFQGQSNRLHGQLNSSEGLRSQIPKGFISQVGRSLDGSEGCSGDWASAVWGTVSA</sequence>
<dbReference type="PANTHER" id="PTHR17271:SF10">
    <property type="entry name" value="TRIO AND F-ACTIN-BINDING PROTEIN"/>
    <property type="match status" value="1"/>
</dbReference>
<evidence type="ECO:0000256" key="2">
    <source>
        <dbReference type="SAM" id="MobiDB-lite"/>
    </source>
</evidence>
<dbReference type="PANTHER" id="PTHR17271">
    <property type="entry name" value="PLECKSTRIN HOMOLOGY PH DOMAIN-CONTAINING PROTEIN"/>
    <property type="match status" value="1"/>
</dbReference>
<dbReference type="Proteomes" id="UP000288216">
    <property type="component" value="Unassembled WGS sequence"/>
</dbReference>
<dbReference type="GO" id="GO:0015629">
    <property type="term" value="C:actin cytoskeleton"/>
    <property type="evidence" value="ECO:0007669"/>
    <property type="project" value="TreeGrafter"/>
</dbReference>
<keyword evidence="4" id="KW-1185">Reference proteome</keyword>
<feature type="compositionally biased region" description="Basic and acidic residues" evidence="2">
    <location>
        <begin position="26"/>
        <end position="47"/>
    </location>
</feature>
<dbReference type="AlphaFoldDB" id="A0A401QAI4"/>
<dbReference type="OrthoDB" id="9942268at2759"/>
<comment type="caution">
    <text evidence="3">The sequence shown here is derived from an EMBL/GenBank/DDBJ whole genome shotgun (WGS) entry which is preliminary data.</text>
</comment>
<feature type="non-terminal residue" evidence="3">
    <location>
        <position position="1"/>
    </location>
</feature>
<feature type="region of interest" description="Disordered" evidence="2">
    <location>
        <begin position="1"/>
        <end position="116"/>
    </location>
</feature>
<feature type="compositionally biased region" description="Basic and acidic residues" evidence="2">
    <location>
        <begin position="75"/>
        <end position="90"/>
    </location>
</feature>
<dbReference type="STRING" id="75743.A0A401QAI4"/>
<dbReference type="GO" id="GO:0051015">
    <property type="term" value="F:actin filament binding"/>
    <property type="evidence" value="ECO:0007669"/>
    <property type="project" value="TreeGrafter"/>
</dbReference>
<evidence type="ECO:0000313" key="3">
    <source>
        <dbReference type="EMBL" id="GCB82381.1"/>
    </source>
</evidence>
<gene>
    <name evidence="3" type="ORF">scyTo_0022319</name>
</gene>
<accession>A0A401QAI4</accession>
<dbReference type="GO" id="GO:1900026">
    <property type="term" value="P:positive regulation of substrate adhesion-dependent cell spreading"/>
    <property type="evidence" value="ECO:0007669"/>
    <property type="project" value="TreeGrafter"/>
</dbReference>
<proteinExistence type="predicted"/>
<organism evidence="3 4">
    <name type="scientific">Scyliorhinus torazame</name>
    <name type="common">Cloudy catshark</name>
    <name type="synonym">Catulus torazame</name>
    <dbReference type="NCBI Taxonomy" id="75743"/>
    <lineage>
        <taxon>Eukaryota</taxon>
        <taxon>Metazoa</taxon>
        <taxon>Chordata</taxon>
        <taxon>Craniata</taxon>
        <taxon>Vertebrata</taxon>
        <taxon>Chondrichthyes</taxon>
        <taxon>Elasmobranchii</taxon>
        <taxon>Galeomorphii</taxon>
        <taxon>Galeoidea</taxon>
        <taxon>Carcharhiniformes</taxon>
        <taxon>Scyliorhinidae</taxon>
        <taxon>Scyliorhinus</taxon>
    </lineage>
</organism>
<feature type="coiled-coil region" evidence="1">
    <location>
        <begin position="161"/>
        <end position="188"/>
    </location>
</feature>
<reference evidence="3 4" key="1">
    <citation type="journal article" date="2018" name="Nat. Ecol. Evol.">
        <title>Shark genomes provide insights into elasmobranch evolution and the origin of vertebrates.</title>
        <authorList>
            <person name="Hara Y"/>
            <person name="Yamaguchi K"/>
            <person name="Onimaru K"/>
            <person name="Kadota M"/>
            <person name="Koyanagi M"/>
            <person name="Keeley SD"/>
            <person name="Tatsumi K"/>
            <person name="Tanaka K"/>
            <person name="Motone F"/>
            <person name="Kageyama Y"/>
            <person name="Nozu R"/>
            <person name="Adachi N"/>
            <person name="Nishimura O"/>
            <person name="Nakagawa R"/>
            <person name="Tanegashima C"/>
            <person name="Kiyatake I"/>
            <person name="Matsumoto R"/>
            <person name="Murakumo K"/>
            <person name="Nishida K"/>
            <person name="Terakita A"/>
            <person name="Kuratani S"/>
            <person name="Sato K"/>
            <person name="Hyodo S Kuraku.S."/>
        </authorList>
    </citation>
    <scope>NUCLEOTIDE SEQUENCE [LARGE SCALE GENOMIC DNA]</scope>
</reference>
<evidence type="ECO:0000313" key="4">
    <source>
        <dbReference type="Proteomes" id="UP000288216"/>
    </source>
</evidence>
<dbReference type="EMBL" id="BFAA01022092">
    <property type="protein sequence ID" value="GCB82381.1"/>
    <property type="molecule type" value="Genomic_DNA"/>
</dbReference>
<name>A0A401QAI4_SCYTO</name>
<protein>
    <submittedName>
        <fullName evidence="3">Uncharacterized protein</fullName>
    </submittedName>
</protein>
<evidence type="ECO:0000256" key="1">
    <source>
        <dbReference type="SAM" id="Coils"/>
    </source>
</evidence>
<dbReference type="InterPro" id="IPR052223">
    <property type="entry name" value="Actin_Cytoskeleton_Reg"/>
</dbReference>
<keyword evidence="1" id="KW-0175">Coiled coil</keyword>